<dbReference type="CDD" id="cd04730">
    <property type="entry name" value="NPD_like"/>
    <property type="match status" value="1"/>
</dbReference>
<comment type="catalytic activity">
    <reaction evidence="9">
        <text>3 propionate 3-nitronate + 3 O2 + H2O = 3 3-oxopropanoate + 2 nitrate + nitrite + H2O2 + 3 H(+)</text>
        <dbReference type="Rhea" id="RHEA:57332"/>
        <dbReference type="ChEBI" id="CHEBI:15377"/>
        <dbReference type="ChEBI" id="CHEBI:15378"/>
        <dbReference type="ChEBI" id="CHEBI:15379"/>
        <dbReference type="ChEBI" id="CHEBI:16240"/>
        <dbReference type="ChEBI" id="CHEBI:16301"/>
        <dbReference type="ChEBI" id="CHEBI:17632"/>
        <dbReference type="ChEBI" id="CHEBI:33190"/>
        <dbReference type="ChEBI" id="CHEBI:136067"/>
    </reaction>
</comment>
<protein>
    <recommendedName>
        <fullName evidence="8">Propionate 3-nitronate monooxygenase</fullName>
    </recommendedName>
</protein>
<dbReference type="Pfam" id="PF03060">
    <property type="entry name" value="NMO"/>
    <property type="match status" value="1"/>
</dbReference>
<dbReference type="GO" id="GO:0004497">
    <property type="term" value="F:monooxygenase activity"/>
    <property type="evidence" value="ECO:0007669"/>
    <property type="project" value="UniProtKB-KW"/>
</dbReference>
<keyword evidence="5" id="KW-0288">FMN</keyword>
<name>A0ABZ2Q1X3_9FLAO</name>
<dbReference type="RefSeq" id="WP_239455764.1">
    <property type="nucleotide sequence ID" value="NZ_CP147988.1"/>
</dbReference>
<keyword evidence="3" id="KW-0216">Detoxification</keyword>
<evidence type="ECO:0000256" key="8">
    <source>
        <dbReference type="ARBA" id="ARBA00031155"/>
    </source>
</evidence>
<accession>A0ABZ2Q1X3</accession>
<comment type="cofactor">
    <cofactor evidence="1">
        <name>FMN</name>
        <dbReference type="ChEBI" id="CHEBI:58210"/>
    </cofactor>
</comment>
<evidence type="ECO:0000256" key="4">
    <source>
        <dbReference type="ARBA" id="ARBA00022630"/>
    </source>
</evidence>
<evidence type="ECO:0000256" key="2">
    <source>
        <dbReference type="ARBA" id="ARBA00009881"/>
    </source>
</evidence>
<evidence type="ECO:0000256" key="6">
    <source>
        <dbReference type="ARBA" id="ARBA00023002"/>
    </source>
</evidence>
<keyword evidence="7 10" id="KW-0503">Monooxygenase</keyword>
<evidence type="ECO:0000313" key="10">
    <source>
        <dbReference type="EMBL" id="WXK48190.1"/>
    </source>
</evidence>
<proteinExistence type="inferred from homology"/>
<keyword evidence="6 10" id="KW-0560">Oxidoreductase</keyword>
<evidence type="ECO:0000256" key="7">
    <source>
        <dbReference type="ARBA" id="ARBA00023033"/>
    </source>
</evidence>
<reference evidence="10 11" key="1">
    <citation type="submission" date="2024-02" db="EMBL/GenBank/DDBJ databases">
        <title>complete genome of Flavobacterium ginsenosidimutans Str. YTB16.</title>
        <authorList>
            <person name="Wang Q."/>
        </authorList>
    </citation>
    <scope>NUCLEOTIDE SEQUENCE [LARGE SCALE GENOMIC DNA]</scope>
    <source>
        <strain evidence="10 11">YTB16</strain>
    </source>
</reference>
<dbReference type="SUPFAM" id="SSF51412">
    <property type="entry name" value="Inosine monophosphate dehydrogenase (IMPDH)"/>
    <property type="match status" value="1"/>
</dbReference>
<evidence type="ECO:0000256" key="9">
    <source>
        <dbReference type="ARBA" id="ARBA00049401"/>
    </source>
</evidence>
<evidence type="ECO:0000256" key="1">
    <source>
        <dbReference type="ARBA" id="ARBA00001917"/>
    </source>
</evidence>
<dbReference type="InterPro" id="IPR013785">
    <property type="entry name" value="Aldolase_TIM"/>
</dbReference>
<dbReference type="Proteomes" id="UP001447857">
    <property type="component" value="Chromosome"/>
</dbReference>
<organism evidence="10 11">
    <name type="scientific">Flavobacterium ginsenosidimutans</name>
    <dbReference type="NCBI Taxonomy" id="687844"/>
    <lineage>
        <taxon>Bacteria</taxon>
        <taxon>Pseudomonadati</taxon>
        <taxon>Bacteroidota</taxon>
        <taxon>Flavobacteriia</taxon>
        <taxon>Flavobacteriales</taxon>
        <taxon>Flavobacteriaceae</taxon>
        <taxon>Flavobacterium</taxon>
    </lineage>
</organism>
<gene>
    <name evidence="10" type="ORF">V6624_14275</name>
</gene>
<dbReference type="InterPro" id="IPR004136">
    <property type="entry name" value="NMO"/>
</dbReference>
<evidence type="ECO:0000313" key="11">
    <source>
        <dbReference type="Proteomes" id="UP001447857"/>
    </source>
</evidence>
<evidence type="ECO:0000256" key="5">
    <source>
        <dbReference type="ARBA" id="ARBA00022643"/>
    </source>
</evidence>
<dbReference type="PANTHER" id="PTHR42747">
    <property type="entry name" value="NITRONATE MONOOXYGENASE-RELATED"/>
    <property type="match status" value="1"/>
</dbReference>
<dbReference type="PANTHER" id="PTHR42747:SF3">
    <property type="entry name" value="NITRONATE MONOOXYGENASE-RELATED"/>
    <property type="match status" value="1"/>
</dbReference>
<dbReference type="EMBL" id="CP147988">
    <property type="protein sequence ID" value="WXK48190.1"/>
    <property type="molecule type" value="Genomic_DNA"/>
</dbReference>
<evidence type="ECO:0000256" key="3">
    <source>
        <dbReference type="ARBA" id="ARBA00022575"/>
    </source>
</evidence>
<dbReference type="Gene3D" id="3.20.20.70">
    <property type="entry name" value="Aldolase class I"/>
    <property type="match status" value="1"/>
</dbReference>
<keyword evidence="4" id="KW-0285">Flavoprotein</keyword>
<comment type="similarity">
    <text evidence="2">Belongs to the nitronate monooxygenase family. NMO class I subfamily.</text>
</comment>
<keyword evidence="11" id="KW-1185">Reference proteome</keyword>
<sequence length="325" mass="35934">MTASASNAGVLGSLALGDLPAEKCIELIRATRKLTDKPFAVNIFVHKIDPITPKLESEYLKTRKHLQKLAEKSGIDVDFPNINEIKLTDYHDQIEAIQLENCNIVSFTFGNLDAESIAALKENKVLLIGTCTSVHEAIVLEQSGIDIICVQGIEAGGHRGSFLEETIPQIGGLSLLSQVTEHVNVPIIYAGGIYNAKTLLASKTLGADGFQIGSLFLGSVESALHDFEKHRLRNLKENEIVLTKSYSGRYARGIRNAFIEEIENSEFILPYPYQNKLTAELRKTAKLEKNTDFVSIWAGQSINSYSDVSTEIIIRNLIEEIEKFV</sequence>